<comment type="caution">
    <text evidence="2">The sequence shown here is derived from an EMBL/GenBank/DDBJ whole genome shotgun (WGS) entry which is preliminary data.</text>
</comment>
<proteinExistence type="predicted"/>
<reference evidence="3" key="1">
    <citation type="submission" date="2016-09" db="EMBL/GenBank/DDBJ databases">
        <authorList>
            <person name="Gulvik C.A."/>
        </authorList>
    </citation>
    <scope>NUCLEOTIDE SEQUENCE [LARGE SCALE GENOMIC DNA]</scope>
    <source>
        <strain evidence="3">DSM 23328</strain>
    </source>
</reference>
<organism evidence="2 3">
    <name type="scientific">Enterococcus ureasiticus</name>
    <dbReference type="NCBI Taxonomy" id="903984"/>
    <lineage>
        <taxon>Bacteria</taxon>
        <taxon>Bacillati</taxon>
        <taxon>Bacillota</taxon>
        <taxon>Bacilli</taxon>
        <taxon>Lactobacillales</taxon>
        <taxon>Enterococcaceae</taxon>
        <taxon>Enterococcus</taxon>
    </lineage>
</organism>
<dbReference type="AlphaFoldDB" id="A0A1E5GNK3"/>
<feature type="domain" description="WxL" evidence="1">
    <location>
        <begin position="33"/>
        <end position="239"/>
    </location>
</feature>
<gene>
    <name evidence="2" type="ORF">BCR21_04645</name>
</gene>
<dbReference type="OrthoDB" id="2183600at2"/>
<dbReference type="Proteomes" id="UP000094068">
    <property type="component" value="Unassembled WGS sequence"/>
</dbReference>
<protein>
    <recommendedName>
        <fullName evidence="1">WxL domain-containing protein</fullName>
    </recommendedName>
</protein>
<name>A0A1E5GNK3_9ENTE</name>
<evidence type="ECO:0000313" key="2">
    <source>
        <dbReference type="EMBL" id="OEG14284.1"/>
    </source>
</evidence>
<keyword evidence="3" id="KW-1185">Reference proteome</keyword>
<dbReference type="RefSeq" id="WP_069645324.1">
    <property type="nucleotide sequence ID" value="NZ_MIJZ01000001.1"/>
</dbReference>
<dbReference type="STRING" id="903984.BCR21_04645"/>
<dbReference type="InterPro" id="IPR027994">
    <property type="entry name" value="WxL_dom"/>
</dbReference>
<sequence>MHTKKIIGAGLLSIGAIILGAQTTFAYTSPMTLNRQGNVTFNTEWPIEPPGETVPPTTVVPPEEPGAGDSDLSLIYALNFRFGTQTYTGLDAKYNAVPRSWDLNGGGTFTSPLGASVGNSDNVAQWSLSLEAQNFISQDGQNTVMDSGMQMQLNDVVAENVSGDSATAAITTAQLIPGNAVTLGSLTSSTTRSINKFSFGSAASVANNTYTGVQLDIPAGLNIKNTSYQARVVWTLKDTL</sequence>
<evidence type="ECO:0000259" key="1">
    <source>
        <dbReference type="Pfam" id="PF13731"/>
    </source>
</evidence>
<accession>A0A1E5GNK3</accession>
<dbReference type="EMBL" id="MIJZ01000001">
    <property type="protein sequence ID" value="OEG14284.1"/>
    <property type="molecule type" value="Genomic_DNA"/>
</dbReference>
<evidence type="ECO:0000313" key="3">
    <source>
        <dbReference type="Proteomes" id="UP000094068"/>
    </source>
</evidence>
<dbReference type="Pfam" id="PF13731">
    <property type="entry name" value="WxL"/>
    <property type="match status" value="1"/>
</dbReference>